<evidence type="ECO:0000313" key="2">
    <source>
        <dbReference type="EMBL" id="SEP91727.1"/>
    </source>
</evidence>
<feature type="transmembrane region" description="Helical" evidence="1">
    <location>
        <begin position="62"/>
        <end position="83"/>
    </location>
</feature>
<evidence type="ECO:0000256" key="1">
    <source>
        <dbReference type="SAM" id="Phobius"/>
    </source>
</evidence>
<protein>
    <submittedName>
        <fullName evidence="2">Uncharacterized protein</fullName>
    </submittedName>
</protein>
<comment type="caution">
    <text evidence="2">The sequence shown here is derived from an EMBL/GenBank/DDBJ whole genome shotgun (WGS) entry which is preliminary data.</text>
</comment>
<dbReference type="RefSeq" id="WP_041888717.1">
    <property type="nucleotide sequence ID" value="NZ_CP010817.1"/>
</dbReference>
<keyword evidence="3" id="KW-1185">Reference proteome</keyword>
<keyword evidence="1" id="KW-0472">Membrane</keyword>
<keyword evidence="1" id="KW-0812">Transmembrane</keyword>
<sequence>MVDNVKYGLKISGYGVVSFLKIAVFGVFSAVLSLIIGIVLLSNGSYTNKLGEVRHSSFRTFIIDYPYLSVLLLITLISIYFVFSFSTQYAFRKVARRILDDKAEVLLDPIMDKVMEKTMGKIGETERQNMLQRGVDYSMLKLQTINTVKEETTNKWLRYLLVLGFSKLRLDDIPFGDPKFNVRSEIKSRVIEVIKDFATPDKQFFWMIVAYHWIVILIISFLR</sequence>
<organism evidence="2 3">
    <name type="scientific">Myroides profundi</name>
    <dbReference type="NCBI Taxonomy" id="480520"/>
    <lineage>
        <taxon>Bacteria</taxon>
        <taxon>Pseudomonadati</taxon>
        <taxon>Bacteroidota</taxon>
        <taxon>Flavobacteriia</taxon>
        <taxon>Flavobacteriales</taxon>
        <taxon>Flavobacteriaceae</taxon>
        <taxon>Myroides</taxon>
    </lineage>
</organism>
<feature type="transmembrane region" description="Helical" evidence="1">
    <location>
        <begin position="20"/>
        <end position="41"/>
    </location>
</feature>
<dbReference type="AlphaFoldDB" id="A0AAJ4W0D5"/>
<dbReference type="EMBL" id="FOFY01000001">
    <property type="protein sequence ID" value="SEP91727.1"/>
    <property type="molecule type" value="Genomic_DNA"/>
</dbReference>
<reference evidence="2 3" key="1">
    <citation type="submission" date="2016-10" db="EMBL/GenBank/DDBJ databases">
        <authorList>
            <person name="Varghese N."/>
            <person name="Submissions S."/>
        </authorList>
    </citation>
    <scope>NUCLEOTIDE SEQUENCE [LARGE SCALE GENOMIC DNA]</scope>
    <source>
        <strain evidence="3">DSM 19823 / KCTC 23066 / CCTCC M 208030 / D25</strain>
    </source>
</reference>
<accession>A0AAJ4W0D5</accession>
<proteinExistence type="predicted"/>
<dbReference type="KEGG" id="mpw:MPR_0408"/>
<keyword evidence="1" id="KW-1133">Transmembrane helix</keyword>
<feature type="transmembrane region" description="Helical" evidence="1">
    <location>
        <begin position="204"/>
        <end position="222"/>
    </location>
</feature>
<name>A0AAJ4W0D5_MYRPR</name>
<dbReference type="Proteomes" id="UP000183496">
    <property type="component" value="Unassembled WGS sequence"/>
</dbReference>
<gene>
    <name evidence="2" type="ORF">SAMN04488089_10184</name>
</gene>
<evidence type="ECO:0000313" key="3">
    <source>
        <dbReference type="Proteomes" id="UP000183496"/>
    </source>
</evidence>